<comment type="caution">
    <text evidence="2">The sequence shown here is derived from an EMBL/GenBank/DDBJ whole genome shotgun (WGS) entry which is preliminary data.</text>
</comment>
<dbReference type="Pfam" id="PF02616">
    <property type="entry name" value="SMC_ScpA"/>
    <property type="match status" value="1"/>
</dbReference>
<dbReference type="Gene3D" id="6.10.250.2410">
    <property type="match status" value="1"/>
</dbReference>
<dbReference type="PANTHER" id="PTHR33969:SF2">
    <property type="entry name" value="SEGREGATION AND CONDENSATION PROTEIN A"/>
    <property type="match status" value="1"/>
</dbReference>
<dbReference type="STRING" id="1798525.A3G90_03620"/>
<dbReference type="Proteomes" id="UP000177325">
    <property type="component" value="Unassembled WGS sequence"/>
</dbReference>
<evidence type="ECO:0000313" key="2">
    <source>
        <dbReference type="EMBL" id="OGG85122.1"/>
    </source>
</evidence>
<reference evidence="2 3" key="1">
    <citation type="journal article" date="2016" name="Nat. Commun.">
        <title>Thousands of microbial genomes shed light on interconnected biogeochemical processes in an aquifer system.</title>
        <authorList>
            <person name="Anantharaman K."/>
            <person name="Brown C.T."/>
            <person name="Hug L.A."/>
            <person name="Sharon I."/>
            <person name="Castelle C.J."/>
            <person name="Probst A.J."/>
            <person name="Thomas B.C."/>
            <person name="Singh A."/>
            <person name="Wilkins M.J."/>
            <person name="Karaoz U."/>
            <person name="Brodie E.L."/>
            <person name="Williams K.H."/>
            <person name="Hubbard S.S."/>
            <person name="Banfield J.F."/>
        </authorList>
    </citation>
    <scope>NUCLEOTIDE SEQUENCE [LARGE SCALE GENOMIC DNA]</scope>
</reference>
<dbReference type="InterPro" id="IPR003768">
    <property type="entry name" value="ScpA"/>
</dbReference>
<dbReference type="AlphaFoldDB" id="A0A1F6FGZ5"/>
<protein>
    <recommendedName>
        <fullName evidence="1">Segregation and condensation protein A</fullName>
    </recommendedName>
</protein>
<name>A0A1F6FGZ5_9BACT</name>
<evidence type="ECO:0000256" key="1">
    <source>
        <dbReference type="ARBA" id="ARBA00044777"/>
    </source>
</evidence>
<gene>
    <name evidence="2" type="ORF">A3G90_03620</name>
</gene>
<dbReference type="EMBL" id="MFMM01000001">
    <property type="protein sequence ID" value="OGG85122.1"/>
    <property type="molecule type" value="Genomic_DNA"/>
</dbReference>
<evidence type="ECO:0000313" key="3">
    <source>
        <dbReference type="Proteomes" id="UP000177325"/>
    </source>
</evidence>
<accession>A0A1F6FGZ5</accession>
<organism evidence="2 3">
    <name type="scientific">Candidatus Kaiserbacteria bacterium RIFCSPLOWO2_12_FULL_45_26</name>
    <dbReference type="NCBI Taxonomy" id="1798525"/>
    <lineage>
        <taxon>Bacteria</taxon>
        <taxon>Candidatus Kaiseribacteriota</taxon>
    </lineage>
</organism>
<dbReference type="PANTHER" id="PTHR33969">
    <property type="entry name" value="SEGREGATION AND CONDENSATION PROTEIN A"/>
    <property type="match status" value="1"/>
</dbReference>
<sequence length="246" mass="27794">MQPQLASNFSVKTSVFEGPLELLLDLVEKRKLLINDISLASVTDEYMRHVSEMQEMSLPNTAQFIALAATLLLVKSKSLLPVLELTEEEEGTIEDLEERLRKYQVIRDAAVVIQNSYGKTMLYTAQFTPPTVKVFVPDSYCDLNALREAMDSVLADLPKKEAPAKAAIKVVISLEEMMHKLEDRIKKNLLVKFSDMNAGETERKVVIVGFLAILELFKQGNLLVRQGERYADIEIELDHGQTPSYY</sequence>
<proteinExistence type="predicted"/>